<sequence length="513" mass="57044">MARKTTSNGTILGNASKNSKTRTMNMDPATLLARGYSSRWLGSRAEKTNGNGNKLLLQPLSNEEIDQDLRHMNAYWTACQRYHQHAYAAVNRIAVEQRPNAPTLPIRLDPDSDKRVQTQRQKITQAEMIREALEQEYVALRAHYVETCQHLEQAVADKDTRLAFLHELSIQKVQQLAYLRTRVQIAREISAALRQRQQLLDERVNVPTTASSNGGTADALLAAWLALEEATKEMVPKAKPNNILLWKSRFEPSTPKGVPLLVSAASLVPEKSVGWAFDADPNDAGIWYRDDTESSDNTNERPLVFMPNHLPQTVGDILSDGEDESEEDGGSSKPNGASGEVTREFLLKHGKDGKKVCALQREVEFLSAELAAEGQKNASCLSQTGKWRHKLDEATTMLSILRQETEAVLYRHNILLSSEEVAAKAEQQWEEQQAMEELNAQKAVEEGAAPEVLVAPAKEEEDGSANDGDDEGAEEGPEDGEEGFWLSNEESQKGKREAPEDSPSSRNLKRRKV</sequence>
<evidence type="ECO:0000256" key="1">
    <source>
        <dbReference type="SAM" id="Coils"/>
    </source>
</evidence>
<feature type="region of interest" description="Disordered" evidence="2">
    <location>
        <begin position="1"/>
        <end position="24"/>
    </location>
</feature>
<keyword evidence="1" id="KW-0175">Coiled coil</keyword>
<dbReference type="AlphaFoldDB" id="A0A1Z5JCC6"/>
<feature type="region of interest" description="Disordered" evidence="2">
    <location>
        <begin position="314"/>
        <end position="340"/>
    </location>
</feature>
<gene>
    <name evidence="3" type="ORF">FisN_30Lh010</name>
</gene>
<evidence type="ECO:0000256" key="2">
    <source>
        <dbReference type="SAM" id="MobiDB-lite"/>
    </source>
</evidence>
<comment type="caution">
    <text evidence="3">The sequence shown here is derived from an EMBL/GenBank/DDBJ whole genome shotgun (WGS) entry which is preliminary data.</text>
</comment>
<dbReference type="Proteomes" id="UP000198406">
    <property type="component" value="Unassembled WGS sequence"/>
</dbReference>
<accession>A0A1Z5JCC6</accession>
<feature type="region of interest" description="Disordered" evidence="2">
    <location>
        <begin position="445"/>
        <end position="513"/>
    </location>
</feature>
<feature type="compositionally biased region" description="Acidic residues" evidence="2">
    <location>
        <begin position="459"/>
        <end position="482"/>
    </location>
</feature>
<keyword evidence="4" id="KW-1185">Reference proteome</keyword>
<dbReference type="EMBL" id="BDSP01000043">
    <property type="protein sequence ID" value="GAX11635.1"/>
    <property type="molecule type" value="Genomic_DNA"/>
</dbReference>
<dbReference type="OrthoDB" id="44133at2759"/>
<name>A0A1Z5JCC6_FISSO</name>
<evidence type="ECO:0000313" key="3">
    <source>
        <dbReference type="EMBL" id="GAX11635.1"/>
    </source>
</evidence>
<organism evidence="3 4">
    <name type="scientific">Fistulifera solaris</name>
    <name type="common">Oleaginous diatom</name>
    <dbReference type="NCBI Taxonomy" id="1519565"/>
    <lineage>
        <taxon>Eukaryota</taxon>
        <taxon>Sar</taxon>
        <taxon>Stramenopiles</taxon>
        <taxon>Ochrophyta</taxon>
        <taxon>Bacillariophyta</taxon>
        <taxon>Bacillariophyceae</taxon>
        <taxon>Bacillariophycidae</taxon>
        <taxon>Naviculales</taxon>
        <taxon>Naviculaceae</taxon>
        <taxon>Fistulifera</taxon>
    </lineage>
</organism>
<evidence type="ECO:0000313" key="4">
    <source>
        <dbReference type="Proteomes" id="UP000198406"/>
    </source>
</evidence>
<dbReference type="InParanoid" id="A0A1Z5JCC6"/>
<feature type="coiled-coil region" evidence="1">
    <location>
        <begin position="116"/>
        <end position="143"/>
    </location>
</feature>
<protein>
    <submittedName>
        <fullName evidence="3">Uncharacterized protein</fullName>
    </submittedName>
</protein>
<proteinExistence type="predicted"/>
<feature type="compositionally biased region" description="Basic and acidic residues" evidence="2">
    <location>
        <begin position="490"/>
        <end position="499"/>
    </location>
</feature>
<reference evidence="3 4" key="1">
    <citation type="journal article" date="2015" name="Plant Cell">
        <title>Oil accumulation by the oleaginous diatom Fistulifera solaris as revealed by the genome and transcriptome.</title>
        <authorList>
            <person name="Tanaka T."/>
            <person name="Maeda Y."/>
            <person name="Veluchamy A."/>
            <person name="Tanaka M."/>
            <person name="Abida H."/>
            <person name="Marechal E."/>
            <person name="Bowler C."/>
            <person name="Muto M."/>
            <person name="Sunaga Y."/>
            <person name="Tanaka M."/>
            <person name="Yoshino T."/>
            <person name="Taniguchi T."/>
            <person name="Fukuda Y."/>
            <person name="Nemoto M."/>
            <person name="Matsumoto M."/>
            <person name="Wong P.S."/>
            <person name="Aburatani S."/>
            <person name="Fujibuchi W."/>
        </authorList>
    </citation>
    <scope>NUCLEOTIDE SEQUENCE [LARGE SCALE GENOMIC DNA]</scope>
    <source>
        <strain evidence="3 4">JPCC DA0580</strain>
    </source>
</reference>
<feature type="compositionally biased region" description="Acidic residues" evidence="2">
    <location>
        <begin position="319"/>
        <end position="329"/>
    </location>
</feature>